<organism evidence="1 2">
    <name type="scientific">Lithospermum erythrorhizon</name>
    <name type="common">Purple gromwell</name>
    <name type="synonym">Lithospermum officinale var. erythrorhizon</name>
    <dbReference type="NCBI Taxonomy" id="34254"/>
    <lineage>
        <taxon>Eukaryota</taxon>
        <taxon>Viridiplantae</taxon>
        <taxon>Streptophyta</taxon>
        <taxon>Embryophyta</taxon>
        <taxon>Tracheophyta</taxon>
        <taxon>Spermatophyta</taxon>
        <taxon>Magnoliopsida</taxon>
        <taxon>eudicotyledons</taxon>
        <taxon>Gunneridae</taxon>
        <taxon>Pentapetalae</taxon>
        <taxon>asterids</taxon>
        <taxon>lamiids</taxon>
        <taxon>Boraginales</taxon>
        <taxon>Boraginaceae</taxon>
        <taxon>Boraginoideae</taxon>
        <taxon>Lithospermeae</taxon>
        <taxon>Lithospermum</taxon>
    </lineage>
</organism>
<proteinExistence type="predicted"/>
<reference evidence="1 2" key="1">
    <citation type="submission" date="2024-01" db="EMBL/GenBank/DDBJ databases">
        <title>The complete chloroplast genome sequence of Lithospermum erythrorhizon: insights into the phylogenetic relationship among Boraginaceae species and the maternal lineages of purple gromwells.</title>
        <authorList>
            <person name="Okada T."/>
            <person name="Watanabe K."/>
        </authorList>
    </citation>
    <scope>NUCLEOTIDE SEQUENCE [LARGE SCALE GENOMIC DNA]</scope>
</reference>
<dbReference type="AlphaFoldDB" id="A0AAV3QLE7"/>
<evidence type="ECO:0000313" key="2">
    <source>
        <dbReference type="Proteomes" id="UP001454036"/>
    </source>
</evidence>
<sequence>MCTDFTSIYKASPKDYYPLPTLISWWTPASATKWWTFLCLPGISPNIHVRGGRGKLLERDGLWLEECGNHVSKVGQ</sequence>
<evidence type="ECO:0000313" key="1">
    <source>
        <dbReference type="EMBL" id="GAA0164864.1"/>
    </source>
</evidence>
<dbReference type="EMBL" id="BAABME010005176">
    <property type="protein sequence ID" value="GAA0164864.1"/>
    <property type="molecule type" value="Genomic_DNA"/>
</dbReference>
<dbReference type="Proteomes" id="UP001454036">
    <property type="component" value="Unassembled WGS sequence"/>
</dbReference>
<gene>
    <name evidence="1" type="ORF">LIER_20405</name>
</gene>
<protein>
    <submittedName>
        <fullName evidence="1">Uncharacterized protein</fullName>
    </submittedName>
</protein>
<accession>A0AAV3QLE7</accession>
<comment type="caution">
    <text evidence="1">The sequence shown here is derived from an EMBL/GenBank/DDBJ whole genome shotgun (WGS) entry which is preliminary data.</text>
</comment>
<keyword evidence="2" id="KW-1185">Reference proteome</keyword>
<name>A0AAV3QLE7_LITER</name>